<proteinExistence type="predicted"/>
<sequence length="2052" mass="233238">MSGVEDFFDSDTLDQKPTGQSVLAERYLRAGIPIIGGEQVYEIILNDYSDRFWACRICNAADSTLDTIDAHIHSREHVLAAFKAYKIYDAYKAETDAAAESEHWGIEYKHLIEHIRQVGSLQPLAYYLTNTPSDLAKSLGITINKKESNDVVEEITDTINIVHCNSCNECYFTEVDKEKSLQAKFDHCSTVNHQRCMYINSYLKSLMLVKKDGLPATVNAKEECELLVSAEDGIAYGPATAFHHCIAFGGQSEYFCNICYSLIRCEHVREHFSSEAHIERFLRSKTPSNYVNIEYEPIEKRRLKIESELSGHFKELVELYYWDSGISTPTLLREVGFPEKRNLSVAHYGTLPPNVLLCDICNTCFSSKQQSWEDHVFDDKHFEKLVAKQKVERDPRSFIFENSDLPRLHRQKKAHWTDQGSIHNVQNYGEYALDLIFRDVVACEYICSCCYETFPEEDPQSVIYHTRSLAHIKAALCTVNPLFAAKLLTTRNEVELKAMVLDYLQNRETPIFETKMRVFDPTTAFILNSQTKIPRILLRLSVADPNSRDAIIADYGFANTNGEISIFDDKDYLCLTMALDSTNLLLTRIDSKVVVFWCNDCHTSFSAFQRDLTTIWTDHMLTDLHWHRTNILKQNVLGLNCLLDGTSQYQPTLFDQSGIKKKIPWFWNDEKGCYQFVLNNKCHLHDVFQQYNFQGANRVFCSLCCDIIELSEDSLTAHVRSLKHLIFYMHKYYSQDVVQLEDILADNAKEIIIARLITRDHIADKIRSSETKNSRVLLFDARGSYCEYPVIQQIVDDENRMYKLGMVKVVAKINSLPSTANHSIASLHNLPTPKPNKMNIRQQVLLHMVLQNVLSDKFPDTRPASLEDLVKETKASSTKQKNAITGPVASRVKLGFNGQINVELTGSVAPVPPPIGVVAPVPAPVMAPVSVMAPMPAPVRIDEPTPMDISDDEATRRRSRSRTYSDEDRYETHSWRSIRSKRSRSRSPIRTKGSMRMDNPKEYEHRRYDEESWRDRDRKSSRREDPYKRDDPYKQQKERGRSPSHRNRSPQSNRNRSPSRGSRYEKESSRRDEISPRRRSRSPRRSSPPPRRTYYDDSPPAPRYVEDERPTSHSSRTPRYMEQDEYSNHSRPDMMRNEEELYRQYRLANPSPVPDFNQPPPTMMGEEQFLGPRPTSTNGRKQQHNDPKYEQIARHLPVITPDTTILPTVDLTKPPPPLPSVRFPIQYGAPPPTFGGLPPGMGMPGGIGMPPPGYPGVPTGFGMPPPPIQQQPIDQAELVKKAKMELYNRDLIKLTGRGQLVEYLMKQSSDPIPSTDPPLLFNEVLKTKQAIIGADQVAQVLCYGEPDYETYLCIMCQYWTTVSDMFKHLKDETHRLNYMNKSYKLQHAKVIVEDKRERREAMLHEFSLKISKCESGKLCNTRMRTILNSTAILKIWPEFLDFVDNSWKLGEDEEEAMATGKNGSSAAVESRRRSPSPRSREKTSSSSRNPYSREAERLRDSDRSRTTDKRRSDERRRTPPRDSRGRDSSSSRSRRSKSPRSSTNRKTSPEDTRPMWEKQAERFRKEMELISNNPSIDYDDVRKSERISSRVAATKSSNDRQSNNNEAFEEEYDRHFSESNERNEPEAEPRQTAAEKRIAEQEQEKNKLKEFQRYVSALILIRSEAMDNRGVDREAVERICKDSGVTPDKLFSDEVLEDAARRIGSDSIYTLMAIAHHYHHQNEPAPSILVEASSEAAKMPHPATLLAQVGMDKSSIANLLRKVAMSKLGYNNNEDDSNLTAEQKVAKRGKRGGVKQKLKEMQAKLRTLQHSAGVYDYPPNYYGSGGSGGYYDEYAGPPSGPPQGHGGPPSGYYQDDYYYGGDDPSGPPHGRYMDYDYPRPSSAINSSRAPAYPAGYPAPPPSRPPPQARQPHAMPYGYNPDPDIEWIGGPPPRPKTKTATGGNTVPLGPPRLRPTGVGYGNPSTRIPTTAAPSTAPTSSRPSYDQSQYGYSGYPPPQQHPGYPPQQLPSHQPPSANPSTSSSQPPKRPQQPGGPAVSNDWDEAASLLQNLFN</sequence>
<organism evidence="1 2">
    <name type="scientific">Panagrolaimus sp. PS1159</name>
    <dbReference type="NCBI Taxonomy" id="55785"/>
    <lineage>
        <taxon>Eukaryota</taxon>
        <taxon>Metazoa</taxon>
        <taxon>Ecdysozoa</taxon>
        <taxon>Nematoda</taxon>
        <taxon>Chromadorea</taxon>
        <taxon>Rhabditida</taxon>
        <taxon>Tylenchina</taxon>
        <taxon>Panagrolaimomorpha</taxon>
        <taxon>Panagrolaimoidea</taxon>
        <taxon>Panagrolaimidae</taxon>
        <taxon>Panagrolaimus</taxon>
    </lineage>
</organism>
<accession>A0AC35F2L0</accession>
<evidence type="ECO:0000313" key="2">
    <source>
        <dbReference type="WBParaSite" id="PS1159_v2.g1244.t1"/>
    </source>
</evidence>
<evidence type="ECO:0000313" key="1">
    <source>
        <dbReference type="Proteomes" id="UP000887580"/>
    </source>
</evidence>
<reference evidence="2" key="1">
    <citation type="submission" date="2022-11" db="UniProtKB">
        <authorList>
            <consortium name="WormBaseParasite"/>
        </authorList>
    </citation>
    <scope>IDENTIFICATION</scope>
</reference>
<dbReference type="WBParaSite" id="PS1159_v2.g1244.t1">
    <property type="protein sequence ID" value="PS1159_v2.g1244.t1"/>
    <property type="gene ID" value="PS1159_v2.g1244"/>
</dbReference>
<protein>
    <submittedName>
        <fullName evidence="2">C2H2-type domain-containing protein</fullName>
    </submittedName>
</protein>
<name>A0AC35F2L0_9BILA</name>
<dbReference type="Proteomes" id="UP000887580">
    <property type="component" value="Unplaced"/>
</dbReference>